<dbReference type="GO" id="GO:0009116">
    <property type="term" value="P:nucleoside metabolic process"/>
    <property type="evidence" value="ECO:0007669"/>
    <property type="project" value="InterPro"/>
</dbReference>
<dbReference type="AlphaFoldDB" id="A0A5M9JWQ5"/>
<dbReference type="InterPro" id="IPR035994">
    <property type="entry name" value="Nucleoside_phosphorylase_sf"/>
</dbReference>
<protein>
    <recommendedName>
        <fullName evidence="4">Nucleoside phosphorylase domain-containing protein</fullName>
    </recommendedName>
</protein>
<dbReference type="GO" id="GO:0003824">
    <property type="term" value="F:catalytic activity"/>
    <property type="evidence" value="ECO:0007669"/>
    <property type="project" value="InterPro"/>
</dbReference>
<dbReference type="EMBL" id="VICG01000004">
    <property type="protein sequence ID" value="KAA8572306.1"/>
    <property type="molecule type" value="Genomic_DNA"/>
</dbReference>
<organism evidence="2 3">
    <name type="scientific">Monilinia fructicola</name>
    <name type="common">Brown rot fungus</name>
    <name type="synonym">Ciboria fructicola</name>
    <dbReference type="NCBI Taxonomy" id="38448"/>
    <lineage>
        <taxon>Eukaryota</taxon>
        <taxon>Fungi</taxon>
        <taxon>Dikarya</taxon>
        <taxon>Ascomycota</taxon>
        <taxon>Pezizomycotina</taxon>
        <taxon>Leotiomycetes</taxon>
        <taxon>Helotiales</taxon>
        <taxon>Sclerotiniaceae</taxon>
        <taxon>Monilinia</taxon>
    </lineage>
</organism>
<reference evidence="2 3" key="1">
    <citation type="submission" date="2019-06" db="EMBL/GenBank/DDBJ databases">
        <title>Genome Sequence of the Brown Rot Fungal Pathogen Monilinia fructicola.</title>
        <authorList>
            <person name="De Miccolis Angelini R.M."/>
            <person name="Landi L."/>
            <person name="Abate D."/>
            <person name="Pollastro S."/>
            <person name="Romanazzi G."/>
            <person name="Faretra F."/>
        </authorList>
    </citation>
    <scope>NUCLEOTIDE SEQUENCE [LARGE SCALE GENOMIC DNA]</scope>
    <source>
        <strain evidence="2 3">Mfrc123</strain>
    </source>
</reference>
<evidence type="ECO:0008006" key="4">
    <source>
        <dbReference type="Google" id="ProtNLM"/>
    </source>
</evidence>
<feature type="compositionally biased region" description="Acidic residues" evidence="1">
    <location>
        <begin position="110"/>
        <end position="132"/>
    </location>
</feature>
<gene>
    <name evidence="2" type="ORF">EYC84_002932</name>
</gene>
<sequence length="238" mass="25795">MAETSRSYEHDDYTVGWICALPKTELVVAGAMLDEEHPVLPAADPGDTNVYLLGKIGSHNVVIACLPAENPGNVSAAIVAKDMLRSFKAIRFGLMVGVGGGAPSCIELDSNADEGFEDEDEDDEDDEDDDDEVEKRGDIRLGDVVVSLHTKSSQAVVQYDFGKSLQGGKFFQTGTLNKPPNILLNAISMLQAQYVRKAGNNLSEHLTRMVSTNPGLARKFEYQGSGKDRLFKQNKTTG</sequence>
<dbReference type="InterPro" id="IPR053137">
    <property type="entry name" value="NLR-like"/>
</dbReference>
<evidence type="ECO:0000313" key="2">
    <source>
        <dbReference type="EMBL" id="KAA8572306.1"/>
    </source>
</evidence>
<keyword evidence="3" id="KW-1185">Reference proteome</keyword>
<dbReference type="Gene3D" id="3.40.50.1580">
    <property type="entry name" value="Nucleoside phosphorylase domain"/>
    <property type="match status" value="1"/>
</dbReference>
<dbReference type="PANTHER" id="PTHR46082:SF11">
    <property type="entry name" value="AAA+ ATPASE DOMAIN-CONTAINING PROTEIN-RELATED"/>
    <property type="match status" value="1"/>
</dbReference>
<comment type="caution">
    <text evidence="2">The sequence shown here is derived from an EMBL/GenBank/DDBJ whole genome shotgun (WGS) entry which is preliminary data.</text>
</comment>
<name>A0A5M9JWQ5_MONFR</name>
<proteinExistence type="predicted"/>
<evidence type="ECO:0000313" key="3">
    <source>
        <dbReference type="Proteomes" id="UP000322873"/>
    </source>
</evidence>
<dbReference type="PANTHER" id="PTHR46082">
    <property type="entry name" value="ATP/GTP-BINDING PROTEIN-RELATED"/>
    <property type="match status" value="1"/>
</dbReference>
<feature type="region of interest" description="Disordered" evidence="1">
    <location>
        <begin position="108"/>
        <end position="136"/>
    </location>
</feature>
<accession>A0A5M9JWQ5</accession>
<dbReference type="SUPFAM" id="SSF53167">
    <property type="entry name" value="Purine and uridine phosphorylases"/>
    <property type="match status" value="1"/>
</dbReference>
<evidence type="ECO:0000256" key="1">
    <source>
        <dbReference type="SAM" id="MobiDB-lite"/>
    </source>
</evidence>
<dbReference type="Proteomes" id="UP000322873">
    <property type="component" value="Unassembled WGS sequence"/>
</dbReference>